<dbReference type="InterPro" id="IPR057326">
    <property type="entry name" value="KR_dom"/>
</dbReference>
<dbReference type="FunFam" id="3.40.50.720:FF:000084">
    <property type="entry name" value="Short-chain dehydrogenase reductase"/>
    <property type="match status" value="1"/>
</dbReference>
<proteinExistence type="inferred from homology"/>
<feature type="domain" description="Ketoreductase" evidence="3">
    <location>
        <begin position="19"/>
        <end position="188"/>
    </location>
</feature>
<comment type="caution">
    <text evidence="4">The sequence shown here is derived from an EMBL/GenBank/DDBJ whole genome shotgun (WGS) entry which is preliminary data.</text>
</comment>
<dbReference type="PRINTS" id="PR00080">
    <property type="entry name" value="SDRFAMILY"/>
</dbReference>
<dbReference type="Gene3D" id="3.40.50.720">
    <property type="entry name" value="NAD(P)-binding Rossmann-like Domain"/>
    <property type="match status" value="1"/>
</dbReference>
<dbReference type="InterPro" id="IPR020904">
    <property type="entry name" value="Sc_DH/Rdtase_CS"/>
</dbReference>
<sequence>MTNPPSSAYLSELFSLDGRVAVVTGGSSGIGRAIAGALARAGASVVIVARREAELAAAVADLEAYGCRAAWVSADLSSREGVRAAAEDVVKSFGEPDILVNSAGINLRPPMGELGDDVWDATMAVNLEAPFLLGERFGPGMAERGFGRIIHVSSQQAHRAFVQSGAYGVSKAGLEALARSQAEAWSPHGVTCNTLVPGFVMTPLNTRISSDPERVASLAARTMIGRNGLAEDFAGAAVFLASAASAYVTGQALFVDGGFSTH</sequence>
<keyword evidence="5" id="KW-1185">Reference proteome</keyword>
<dbReference type="SMART" id="SM00822">
    <property type="entry name" value="PKS_KR"/>
    <property type="match status" value="1"/>
</dbReference>
<reference evidence="4" key="1">
    <citation type="submission" date="2021-03" db="EMBL/GenBank/DDBJ databases">
        <authorList>
            <person name="Kanchanasin P."/>
            <person name="Saeng-In P."/>
            <person name="Phongsopitanun W."/>
            <person name="Yuki M."/>
            <person name="Kudo T."/>
            <person name="Ohkuma M."/>
            <person name="Tanasupawat S."/>
        </authorList>
    </citation>
    <scope>NUCLEOTIDE SEQUENCE</scope>
    <source>
        <strain evidence="4">GKU 128</strain>
    </source>
</reference>
<dbReference type="AlphaFoldDB" id="A0A939T9V0"/>
<dbReference type="PANTHER" id="PTHR42760">
    <property type="entry name" value="SHORT-CHAIN DEHYDROGENASES/REDUCTASES FAMILY MEMBER"/>
    <property type="match status" value="1"/>
</dbReference>
<evidence type="ECO:0000313" key="5">
    <source>
        <dbReference type="Proteomes" id="UP000669179"/>
    </source>
</evidence>
<dbReference type="InterPro" id="IPR036291">
    <property type="entry name" value="NAD(P)-bd_dom_sf"/>
</dbReference>
<gene>
    <name evidence="4" type="ORF">J4573_46830</name>
</gene>
<evidence type="ECO:0000256" key="2">
    <source>
        <dbReference type="ARBA" id="ARBA00023002"/>
    </source>
</evidence>
<dbReference type="GO" id="GO:0016616">
    <property type="term" value="F:oxidoreductase activity, acting on the CH-OH group of donors, NAD or NADP as acceptor"/>
    <property type="evidence" value="ECO:0007669"/>
    <property type="project" value="UniProtKB-ARBA"/>
</dbReference>
<dbReference type="RefSeq" id="WP_208262904.1">
    <property type="nucleotide sequence ID" value="NZ_JAGEOJ010000028.1"/>
</dbReference>
<dbReference type="Proteomes" id="UP000669179">
    <property type="component" value="Unassembled WGS sequence"/>
</dbReference>
<dbReference type="PROSITE" id="PS00061">
    <property type="entry name" value="ADH_SHORT"/>
    <property type="match status" value="1"/>
</dbReference>
<organism evidence="4 5">
    <name type="scientific">Actinomadura barringtoniae</name>
    <dbReference type="NCBI Taxonomy" id="1427535"/>
    <lineage>
        <taxon>Bacteria</taxon>
        <taxon>Bacillati</taxon>
        <taxon>Actinomycetota</taxon>
        <taxon>Actinomycetes</taxon>
        <taxon>Streptosporangiales</taxon>
        <taxon>Thermomonosporaceae</taxon>
        <taxon>Actinomadura</taxon>
    </lineage>
</organism>
<evidence type="ECO:0000313" key="4">
    <source>
        <dbReference type="EMBL" id="MBO2454674.1"/>
    </source>
</evidence>
<dbReference type="InterPro" id="IPR002347">
    <property type="entry name" value="SDR_fam"/>
</dbReference>
<dbReference type="PANTHER" id="PTHR42760:SF115">
    <property type="entry name" value="3-OXOACYL-[ACYL-CARRIER-PROTEIN] REDUCTASE FABG"/>
    <property type="match status" value="1"/>
</dbReference>
<evidence type="ECO:0000256" key="1">
    <source>
        <dbReference type="ARBA" id="ARBA00006484"/>
    </source>
</evidence>
<dbReference type="EMBL" id="JAGEOJ010000028">
    <property type="protein sequence ID" value="MBO2454674.1"/>
    <property type="molecule type" value="Genomic_DNA"/>
</dbReference>
<keyword evidence="2" id="KW-0560">Oxidoreductase</keyword>
<evidence type="ECO:0000259" key="3">
    <source>
        <dbReference type="SMART" id="SM00822"/>
    </source>
</evidence>
<comment type="similarity">
    <text evidence="1">Belongs to the short-chain dehydrogenases/reductases (SDR) family.</text>
</comment>
<dbReference type="SUPFAM" id="SSF51735">
    <property type="entry name" value="NAD(P)-binding Rossmann-fold domains"/>
    <property type="match status" value="1"/>
</dbReference>
<accession>A0A939T9V0</accession>
<dbReference type="PRINTS" id="PR00081">
    <property type="entry name" value="GDHRDH"/>
</dbReference>
<dbReference type="Pfam" id="PF13561">
    <property type="entry name" value="adh_short_C2"/>
    <property type="match status" value="1"/>
</dbReference>
<name>A0A939T9V0_9ACTN</name>
<protein>
    <submittedName>
        <fullName evidence="4">SDR family oxidoreductase</fullName>
    </submittedName>
</protein>